<organism evidence="1 2">
    <name type="scientific">Paracoccus fontiphilus</name>
    <dbReference type="NCBI Taxonomy" id="1815556"/>
    <lineage>
        <taxon>Bacteria</taxon>
        <taxon>Pseudomonadati</taxon>
        <taxon>Pseudomonadota</taxon>
        <taxon>Alphaproteobacteria</taxon>
        <taxon>Rhodobacterales</taxon>
        <taxon>Paracoccaceae</taxon>
        <taxon>Paracoccus</taxon>
    </lineage>
</organism>
<evidence type="ECO:0000313" key="1">
    <source>
        <dbReference type="EMBL" id="MFC3167201.1"/>
    </source>
</evidence>
<accession>A0ABV7IC01</accession>
<gene>
    <name evidence="1" type="ORF">ACFOD7_03965</name>
</gene>
<reference evidence="2" key="1">
    <citation type="journal article" date="2019" name="Int. J. Syst. Evol. Microbiol.">
        <title>The Global Catalogue of Microorganisms (GCM) 10K type strain sequencing project: providing services to taxonomists for standard genome sequencing and annotation.</title>
        <authorList>
            <consortium name="The Broad Institute Genomics Platform"/>
            <consortium name="The Broad Institute Genome Sequencing Center for Infectious Disease"/>
            <person name="Wu L."/>
            <person name="Ma J."/>
        </authorList>
    </citation>
    <scope>NUCLEOTIDE SEQUENCE [LARGE SCALE GENOMIC DNA]</scope>
    <source>
        <strain evidence="2">KCTC 52239</strain>
    </source>
</reference>
<keyword evidence="2" id="KW-1185">Reference proteome</keyword>
<evidence type="ECO:0000313" key="2">
    <source>
        <dbReference type="Proteomes" id="UP001595557"/>
    </source>
</evidence>
<dbReference type="Proteomes" id="UP001595557">
    <property type="component" value="Unassembled WGS sequence"/>
</dbReference>
<protein>
    <recommendedName>
        <fullName evidence="3">Cytochrome b pre-mRNA-processing protein 3</fullName>
    </recommendedName>
</protein>
<proteinExistence type="predicted"/>
<dbReference type="EMBL" id="JBHRTE010000016">
    <property type="protein sequence ID" value="MFC3167201.1"/>
    <property type="molecule type" value="Genomic_DNA"/>
</dbReference>
<evidence type="ECO:0008006" key="3">
    <source>
        <dbReference type="Google" id="ProtNLM"/>
    </source>
</evidence>
<comment type="caution">
    <text evidence="1">The sequence shown here is derived from an EMBL/GenBank/DDBJ whole genome shotgun (WGS) entry which is preliminary data.</text>
</comment>
<dbReference type="RefSeq" id="WP_207471477.1">
    <property type="nucleotide sequence ID" value="NZ_JAFNAW010000073.1"/>
</dbReference>
<sequence length="176" mass="19647">MATLTPNTPSNAVEAGRHPGTPVGLCFVELLHVIAWYAFAEDRLVRSGDNHIESGKLHAEVDETRATMLAVLARITSMTPGSDTDVPLLRMALLLATLVREDRAEAFRRYFEREEAFAEYLSVPGNDRHAARVRHMIEAGHKRIRFMARLARSREETRTSRETADAVARLEPALAA</sequence>
<name>A0ABV7IC01_9RHOB</name>